<reference evidence="2 3" key="1">
    <citation type="submission" date="2016-06" db="EMBL/GenBank/DDBJ databases">
        <authorList>
            <consortium name="Pathogen Informatics"/>
        </authorList>
    </citation>
    <scope>NUCLEOTIDE SEQUENCE [LARGE SCALE GENOMIC DNA]</scope>
</reference>
<proteinExistence type="predicted"/>
<dbReference type="AlphaFoldDB" id="A0A1D3TDU1"/>
<dbReference type="VEuPathDB" id="PlasmoDB:PmUG01_14013200"/>
<dbReference type="EMBL" id="LT594635">
    <property type="protein sequence ID" value="SCP03077.1"/>
    <property type="molecule type" value="Genomic_DNA"/>
</dbReference>
<protein>
    <submittedName>
        <fullName evidence="2">Fam-l protein</fullName>
    </submittedName>
</protein>
<organism evidence="2 3">
    <name type="scientific">Plasmodium malariae</name>
    <dbReference type="NCBI Taxonomy" id="5858"/>
    <lineage>
        <taxon>Eukaryota</taxon>
        <taxon>Sar</taxon>
        <taxon>Alveolata</taxon>
        <taxon>Apicomplexa</taxon>
        <taxon>Aconoidasida</taxon>
        <taxon>Haemosporida</taxon>
        <taxon>Plasmodiidae</taxon>
        <taxon>Plasmodium</taxon>
        <taxon>Plasmodium (Plasmodium)</taxon>
    </lineage>
</organism>
<gene>
    <name evidence="2" type="primary">PmUG01_14013200</name>
    <name evidence="2" type="ORF">PMUG01_14013200</name>
</gene>
<feature type="region of interest" description="Disordered" evidence="1">
    <location>
        <begin position="86"/>
        <end position="108"/>
    </location>
</feature>
<dbReference type="RefSeq" id="XP_028864045.1">
    <property type="nucleotide sequence ID" value="XM_029007680.1"/>
</dbReference>
<sequence>MMEQKIKTQLFIKFTTLILLSWICYFYIKMNVLKKSFGESWKHHKRLYARTCRLLAKYKQNNDSSSVRLKGEMKINRVYEKKDISYSEKDDSRKKKQSNPYLSNISGDNKGTIKNKSCTFETKKYSHLEKKIFKELDYTDFLRNNKTISNQVYNKVMRKKYGLRIVLPVLIFLFILIIFILEVSLTFGNKGSLLYQLGLKKEYLKPITEESPWKSIIEELKKLEGFFTHSVSTAQGAKVTCIMCEAASNVSDICILGQFFRILINFVPFILLSIALISGIIYYHKKVKKYEKIKFRNREK</sequence>
<dbReference type="Pfam" id="PF12420">
    <property type="entry name" value="DUF3671"/>
    <property type="match status" value="1"/>
</dbReference>
<dbReference type="GeneID" id="39871442"/>
<evidence type="ECO:0000313" key="3">
    <source>
        <dbReference type="Proteomes" id="UP000219813"/>
    </source>
</evidence>
<evidence type="ECO:0000313" key="2">
    <source>
        <dbReference type="EMBL" id="SCP03077.1"/>
    </source>
</evidence>
<keyword evidence="3" id="KW-1185">Reference proteome</keyword>
<dbReference type="InterPro" id="IPR022139">
    <property type="entry name" value="Fam-L/Fam-M-like_plasmodium"/>
</dbReference>
<feature type="compositionally biased region" description="Polar residues" evidence="1">
    <location>
        <begin position="98"/>
        <end position="108"/>
    </location>
</feature>
<evidence type="ECO:0000256" key="1">
    <source>
        <dbReference type="SAM" id="MobiDB-lite"/>
    </source>
</evidence>
<accession>A0A1D3TDU1</accession>
<name>A0A1D3TDU1_PLAMA</name>
<dbReference type="KEGG" id="pmal:PMUG01_14013200"/>
<dbReference type="Proteomes" id="UP000219813">
    <property type="component" value="Chromosome 14"/>
</dbReference>